<keyword evidence="4" id="KW-1185">Reference proteome</keyword>
<evidence type="ECO:0000313" key="4">
    <source>
        <dbReference type="Proteomes" id="UP000823388"/>
    </source>
</evidence>
<dbReference type="PANTHER" id="PTHR33018">
    <property type="entry name" value="OS10G0338966 PROTEIN-RELATED"/>
    <property type="match status" value="1"/>
</dbReference>
<feature type="compositionally biased region" description="Polar residues" evidence="1">
    <location>
        <begin position="183"/>
        <end position="192"/>
    </location>
</feature>
<dbReference type="Pfam" id="PF26133">
    <property type="entry name" value="DUF8039"/>
    <property type="match status" value="1"/>
</dbReference>
<dbReference type="Gene3D" id="3.40.395.10">
    <property type="entry name" value="Adenoviral Proteinase, Chain A"/>
    <property type="match status" value="1"/>
</dbReference>
<sequence>MGRFSRFKSRRGKQAEAENNAENDDGGARSNSEGGGDGSPSEYLNLNQNDEAPAQTEEETTISAASRAKRGRNKMPKGQSLITELDELGEPSAIGVVVKENVPITYRYWNAKDKTWVFIFPEDSEPLARRRALFLMGNSFRNFKFTLNKHVKNETEPDWKDFPNQRPFWEQFVLYKRSEEAQASSATNSQNCRKNDKPHKTGSRGYIRKIPEWEEQAERLVHSGVTLQTDGWDPRAVRYLLARGAYYNPDGSLGFRDRDAEDLGYKIHEAHEATSTGTFVPDRENDELTRALGSKEHPGRTRGTGNVPWRFAFPEHLGTYRSRGRRNAQQQDEWQSLLQAVREEVNAMNENCGSTALPEEDVGVTFPVDKITQPTTSKLYIHQKFFDMKVAVGQAWPTGEGVMLHNRPLPEGYAKVTVDSLVKRKYKNVELDIPGDDSRLLGDNIRGFVAWRKCYIIFESESEDLPPSPKSNRESSPPSPQRELTPSPLKKRRTSSRTQKISSQKQYSELAEKPEGPCEGTGKKQVSGSITTLLKEKGKKVEEDFIVPKGAMDHFLNLMKLPQTGNNQPPLSDYERTMNIERWREGTRAAHKLNVAERAAFCEQNNMTELVETTIATTTDYLAFELGKDRVAPEQIPKLPTRMRQLHSWYKMQKSKLFGASYLDEDLHKGEGRVWVDFEHLYHFYQQVALDVSIMTLWTVQSHKCRRCGINNIGFLDPSTVHENTVNLPSTVDYLYKAFLSMQDKRSILLSYNCFYHHVLLDISVSDSRIEVSDSRKRPSSLIQPVIDVLNKAFAKYRKKSKIHRPFWGDFTVEEAKYILKQPPGNDHCGFYVMHYMHCYTGDCRSAEMVGMKWLIDICSCVLNYLTCLISCCCDIFFKNTDLDSGELLMGELVALQEELAGWLVDYVVKPGSEYSII</sequence>
<evidence type="ECO:0000259" key="2">
    <source>
        <dbReference type="Pfam" id="PF26133"/>
    </source>
</evidence>
<accession>A0A8T0PGP2</accession>
<name>A0A8T0PGP2_PANVG</name>
<feature type="domain" description="DUF8039" evidence="2">
    <location>
        <begin position="367"/>
        <end position="458"/>
    </location>
</feature>
<reference evidence="3" key="1">
    <citation type="submission" date="2020-05" db="EMBL/GenBank/DDBJ databases">
        <title>WGS assembly of Panicum virgatum.</title>
        <authorList>
            <person name="Lovell J.T."/>
            <person name="Jenkins J."/>
            <person name="Shu S."/>
            <person name="Juenger T.E."/>
            <person name="Schmutz J."/>
        </authorList>
    </citation>
    <scope>NUCLEOTIDE SEQUENCE</scope>
    <source>
        <strain evidence="3">AP13</strain>
    </source>
</reference>
<feature type="compositionally biased region" description="Polar residues" evidence="1">
    <location>
        <begin position="496"/>
        <end position="507"/>
    </location>
</feature>
<organism evidence="3 4">
    <name type="scientific">Panicum virgatum</name>
    <name type="common">Blackwell switchgrass</name>
    <dbReference type="NCBI Taxonomy" id="38727"/>
    <lineage>
        <taxon>Eukaryota</taxon>
        <taxon>Viridiplantae</taxon>
        <taxon>Streptophyta</taxon>
        <taxon>Embryophyta</taxon>
        <taxon>Tracheophyta</taxon>
        <taxon>Spermatophyta</taxon>
        <taxon>Magnoliopsida</taxon>
        <taxon>Liliopsida</taxon>
        <taxon>Poales</taxon>
        <taxon>Poaceae</taxon>
        <taxon>PACMAD clade</taxon>
        <taxon>Panicoideae</taxon>
        <taxon>Panicodae</taxon>
        <taxon>Paniceae</taxon>
        <taxon>Panicinae</taxon>
        <taxon>Panicum</taxon>
        <taxon>Panicum sect. Hiantes</taxon>
    </lineage>
</organism>
<dbReference type="Proteomes" id="UP000823388">
    <property type="component" value="Chromosome 8K"/>
</dbReference>
<protein>
    <recommendedName>
        <fullName evidence="2">DUF8039 domain-containing protein</fullName>
    </recommendedName>
</protein>
<dbReference type="InterPro" id="IPR058352">
    <property type="entry name" value="DUF8039"/>
</dbReference>
<gene>
    <name evidence="3" type="ORF">PVAP13_8KG137701</name>
</gene>
<dbReference type="PANTHER" id="PTHR33018:SF34">
    <property type="entry name" value="OS02G0472350 PROTEIN"/>
    <property type="match status" value="1"/>
</dbReference>
<evidence type="ECO:0000256" key="1">
    <source>
        <dbReference type="SAM" id="MobiDB-lite"/>
    </source>
</evidence>
<dbReference type="EMBL" id="CM029051">
    <property type="protein sequence ID" value="KAG2561073.1"/>
    <property type="molecule type" value="Genomic_DNA"/>
</dbReference>
<dbReference type="SUPFAM" id="SSF54001">
    <property type="entry name" value="Cysteine proteinases"/>
    <property type="match status" value="1"/>
</dbReference>
<proteinExistence type="predicted"/>
<feature type="region of interest" description="Disordered" evidence="1">
    <location>
        <begin position="1"/>
        <end position="77"/>
    </location>
</feature>
<dbReference type="InterPro" id="IPR038765">
    <property type="entry name" value="Papain-like_cys_pep_sf"/>
</dbReference>
<comment type="caution">
    <text evidence="3">The sequence shown here is derived from an EMBL/GenBank/DDBJ whole genome shotgun (WGS) entry which is preliminary data.</text>
</comment>
<feature type="region of interest" description="Disordered" evidence="1">
    <location>
        <begin position="462"/>
        <end position="529"/>
    </location>
</feature>
<evidence type="ECO:0000313" key="3">
    <source>
        <dbReference type="EMBL" id="KAG2561073.1"/>
    </source>
</evidence>
<dbReference type="AlphaFoldDB" id="A0A8T0PGP2"/>
<feature type="compositionally biased region" description="Basic residues" evidence="1">
    <location>
        <begin position="1"/>
        <end position="12"/>
    </location>
</feature>
<feature type="region of interest" description="Disordered" evidence="1">
    <location>
        <begin position="183"/>
        <end position="204"/>
    </location>
</feature>